<sequence>MVNKAVIMMRNWVSDLDRDALPAVRQGEQALRDKYIKALEDSQVSEHPSIFALLKSQQGAIETEIARLPKE</sequence>
<organism evidence="1 2">
    <name type="scientific">Rhodoferax antarcticus ANT.BR</name>
    <dbReference type="NCBI Taxonomy" id="1111071"/>
    <lineage>
        <taxon>Bacteria</taxon>
        <taxon>Pseudomonadati</taxon>
        <taxon>Pseudomonadota</taxon>
        <taxon>Betaproteobacteria</taxon>
        <taxon>Burkholderiales</taxon>
        <taxon>Comamonadaceae</taxon>
        <taxon>Rhodoferax</taxon>
    </lineage>
</organism>
<reference evidence="1 2" key="1">
    <citation type="submission" date="2017-01" db="EMBL/GenBank/DDBJ databases">
        <title>Genome sequence of Rhodoferax antarcticus ANT.BR, a psychrophilic purple nonsulfur bacterium from an Antarctic microbial mat.</title>
        <authorList>
            <person name="Baker J."/>
            <person name="Riester C."/>
            <person name="Skinner B."/>
            <person name="Newell A."/>
            <person name="Swingley W."/>
            <person name="Madigan M."/>
            <person name="Jung D."/>
            <person name="Asao M."/>
            <person name="Chen M."/>
            <person name="Loughlin P."/>
            <person name="Pan H."/>
            <person name="Lin S."/>
            <person name="Li N."/>
            <person name="Shaw J."/>
            <person name="Prado M."/>
            <person name="Sherman C."/>
            <person name="Li X."/>
            <person name="Tang J."/>
            <person name="Blankenship R."/>
            <person name="Zhao T."/>
            <person name="Touchman J."/>
            <person name="Sattley M."/>
        </authorList>
    </citation>
    <scope>NUCLEOTIDE SEQUENCE [LARGE SCALE GENOMIC DNA]</scope>
    <source>
        <strain evidence="1 2">ANT.BR</strain>
    </source>
</reference>
<evidence type="ECO:0000313" key="1">
    <source>
        <dbReference type="EMBL" id="OLP06859.1"/>
    </source>
</evidence>
<accession>A0A1Q8YG22</accession>
<dbReference type="EMBL" id="MSYM01000011">
    <property type="protein sequence ID" value="OLP06859.1"/>
    <property type="molecule type" value="Genomic_DNA"/>
</dbReference>
<evidence type="ECO:0000313" key="2">
    <source>
        <dbReference type="Proteomes" id="UP000185911"/>
    </source>
</evidence>
<protein>
    <submittedName>
        <fullName evidence="1">Uncharacterized protein</fullName>
    </submittedName>
</protein>
<dbReference type="STRING" id="81479.RA876_02510"/>
<keyword evidence="2" id="KW-1185">Reference proteome</keyword>
<dbReference type="InterPro" id="IPR012347">
    <property type="entry name" value="Ferritin-like"/>
</dbReference>
<dbReference type="Proteomes" id="UP000185911">
    <property type="component" value="Unassembled WGS sequence"/>
</dbReference>
<dbReference type="Gene3D" id="1.20.1260.10">
    <property type="match status" value="1"/>
</dbReference>
<proteinExistence type="predicted"/>
<gene>
    <name evidence="1" type="ORF">BLL52_1605</name>
</gene>
<dbReference type="AlphaFoldDB" id="A0A1Q8YG22"/>
<comment type="caution">
    <text evidence="1">The sequence shown here is derived from an EMBL/GenBank/DDBJ whole genome shotgun (WGS) entry which is preliminary data.</text>
</comment>
<name>A0A1Q8YG22_9BURK</name>